<sequence length="245" mass="28344">MKLIKMICIFLILMMMGILISFADTKSKNEYNELIRTFINTEAKFNFYNIKANGSINYNISKEEMVDMCTEILNNLGLEESDLAWEEIWNKDEKQIHLSGKIEDESISIIFIKKNDEEAHIMVDILQNKVYKNIVGVYTVLENTLEKFAINADINTCISGEYSEKLHLSKCDDILTKILYNMNAQEVDRIQEENFISVTADSKILQGNDLEYLGNNINLNIGMRYSEDEDKTLIYIATPIIKLDY</sequence>
<proteinExistence type="predicted"/>
<gene>
    <name evidence="1" type="ORF">FRIFI_2689</name>
</gene>
<dbReference type="InterPro" id="IPR036209">
    <property type="entry name" value="YwmB-like_sf"/>
</dbReference>
<evidence type="ECO:0000313" key="1">
    <source>
        <dbReference type="EMBL" id="CEI74207.1"/>
    </source>
</evidence>
<dbReference type="Pfam" id="PF08680">
    <property type="entry name" value="DUF1779"/>
    <property type="match status" value="1"/>
</dbReference>
<dbReference type="RefSeq" id="WP_240275474.1">
    <property type="nucleotide sequence ID" value="NZ_JAKNTL010000002.1"/>
</dbReference>
<reference evidence="1 2" key="1">
    <citation type="submission" date="2014-09" db="EMBL/GenBank/DDBJ databases">
        <authorList>
            <person name="Hornung B.V."/>
        </authorList>
    </citation>
    <scope>NUCLEOTIDE SEQUENCE [LARGE SCALE GENOMIC DNA]</scope>
    <source>
        <strain evidence="1 2">FRIFI</strain>
    </source>
</reference>
<evidence type="ECO:0008006" key="3">
    <source>
        <dbReference type="Google" id="ProtNLM"/>
    </source>
</evidence>
<dbReference type="InterPro" id="IPR014794">
    <property type="entry name" value="DUF1779"/>
</dbReference>
<dbReference type="SUPFAM" id="SSF143842">
    <property type="entry name" value="YwmB-like"/>
    <property type="match status" value="1"/>
</dbReference>
<protein>
    <recommendedName>
        <fullName evidence="3">TATA-box binding protein</fullName>
    </recommendedName>
</protein>
<keyword evidence="2" id="KW-1185">Reference proteome</keyword>
<dbReference type="Gene3D" id="3.30.360.40">
    <property type="entry name" value="YwmB-like"/>
    <property type="match status" value="1"/>
</dbReference>
<dbReference type="KEGG" id="rhom:FRIFI_2689"/>
<dbReference type="Proteomes" id="UP000245695">
    <property type="component" value="Chromosome 1"/>
</dbReference>
<name>A0A2P2BV26_9FIRM</name>
<organism evidence="1 2">
    <name type="scientific">Romboutsia hominis</name>
    <dbReference type="NCBI Taxonomy" id="1507512"/>
    <lineage>
        <taxon>Bacteria</taxon>
        <taxon>Bacillati</taxon>
        <taxon>Bacillota</taxon>
        <taxon>Clostridia</taxon>
        <taxon>Peptostreptococcales</taxon>
        <taxon>Peptostreptococcaceae</taxon>
        <taxon>Romboutsia</taxon>
    </lineage>
</organism>
<dbReference type="EMBL" id="LN650648">
    <property type="protein sequence ID" value="CEI74207.1"/>
    <property type="molecule type" value="Genomic_DNA"/>
</dbReference>
<accession>A0A2P2BV26</accession>
<dbReference type="AlphaFoldDB" id="A0A2P2BV26"/>
<evidence type="ECO:0000313" key="2">
    <source>
        <dbReference type="Proteomes" id="UP000245695"/>
    </source>
</evidence>